<comment type="caution">
    <text evidence="1">The sequence shown here is derived from an EMBL/GenBank/DDBJ whole genome shotgun (WGS) entry which is preliminary data.</text>
</comment>
<name>A0ABC9NT07_ESCAT</name>
<dbReference type="EMBL" id="ABKX01000002">
    <property type="protein sequence ID" value="EDS93311.1"/>
    <property type="molecule type" value="Genomic_DNA"/>
</dbReference>
<sequence length="45" mass="4918">MPHLAGQNALCQQSDISGIFIPQPNSHNISSIFITTLTIKTLTKH</sequence>
<dbReference type="Proteomes" id="UP000003042">
    <property type="component" value="Unassembled WGS sequence"/>
</dbReference>
<evidence type="ECO:0000313" key="1">
    <source>
        <dbReference type="EMBL" id="EDS93311.1"/>
    </source>
</evidence>
<organism evidence="1 2">
    <name type="scientific">Escherichia albertii (strain TW07627)</name>
    <dbReference type="NCBI Taxonomy" id="502347"/>
    <lineage>
        <taxon>Bacteria</taxon>
        <taxon>Pseudomonadati</taxon>
        <taxon>Pseudomonadota</taxon>
        <taxon>Gammaproteobacteria</taxon>
        <taxon>Enterobacterales</taxon>
        <taxon>Enterobacteriaceae</taxon>
        <taxon>Escherichia</taxon>
    </lineage>
</organism>
<gene>
    <name evidence="1" type="ORF">ESCAB7627_4387</name>
</gene>
<accession>A0ABC9NT07</accession>
<proteinExistence type="predicted"/>
<reference evidence="1 2" key="1">
    <citation type="submission" date="2008-02" db="EMBL/GenBank/DDBJ databases">
        <title>Annotation of Escherichia albertii TW07627.</title>
        <authorList>
            <person name="Sutton G."/>
            <person name="Whittam T.S."/>
            <person name="Sebastian Y."/>
        </authorList>
    </citation>
    <scope>NUCLEOTIDE SEQUENCE [LARGE SCALE GENOMIC DNA]</scope>
    <source>
        <strain evidence="1 2">TW07627</strain>
    </source>
</reference>
<protein>
    <submittedName>
        <fullName evidence="1">Uncharacterized protein</fullName>
    </submittedName>
</protein>
<evidence type="ECO:0000313" key="2">
    <source>
        <dbReference type="Proteomes" id="UP000003042"/>
    </source>
</evidence>
<dbReference type="AlphaFoldDB" id="A0ABC9NT07"/>